<feature type="compositionally biased region" description="Gly residues" evidence="5">
    <location>
        <begin position="359"/>
        <end position="379"/>
    </location>
</feature>
<keyword evidence="3" id="KW-0106">Calcium</keyword>
<dbReference type="PANTHER" id="PTHR44324">
    <property type="entry name" value="WD40 REPEAT DOMAIN 95"/>
    <property type="match status" value="1"/>
</dbReference>
<feature type="region of interest" description="Disordered" evidence="5">
    <location>
        <begin position="1"/>
        <end position="79"/>
    </location>
</feature>
<keyword evidence="8" id="KW-1185">Reference proteome</keyword>
<dbReference type="EMBL" id="JAEHOD010000011">
    <property type="protein sequence ID" value="KAG2450287.1"/>
    <property type="molecule type" value="Genomic_DNA"/>
</dbReference>
<accession>A0A835WMV8</accession>
<keyword evidence="2" id="KW-0677">Repeat</keyword>
<dbReference type="PANTHER" id="PTHR44324:SF4">
    <property type="entry name" value="WD40 REPEAT DOMAIN 95"/>
    <property type="match status" value="1"/>
</dbReference>
<dbReference type="InterPro" id="IPR015943">
    <property type="entry name" value="WD40/YVTN_repeat-like_dom_sf"/>
</dbReference>
<reference evidence="7" key="1">
    <citation type="journal article" date="2020" name="bioRxiv">
        <title>Comparative genomics of Chlamydomonas.</title>
        <authorList>
            <person name="Craig R.J."/>
            <person name="Hasan A.R."/>
            <person name="Ness R.W."/>
            <person name="Keightley P.D."/>
        </authorList>
    </citation>
    <scope>NUCLEOTIDE SEQUENCE</scope>
    <source>
        <strain evidence="7">CCAP 11/173</strain>
    </source>
</reference>
<feature type="region of interest" description="Disordered" evidence="5">
    <location>
        <begin position="1107"/>
        <end position="1218"/>
    </location>
</feature>
<evidence type="ECO:0000256" key="3">
    <source>
        <dbReference type="ARBA" id="ARBA00022837"/>
    </source>
</evidence>
<feature type="compositionally biased region" description="Gly residues" evidence="5">
    <location>
        <begin position="47"/>
        <end position="63"/>
    </location>
</feature>
<feature type="repeat" description="WD" evidence="4">
    <location>
        <begin position="566"/>
        <end position="607"/>
    </location>
</feature>
<feature type="region of interest" description="Disordered" evidence="5">
    <location>
        <begin position="965"/>
        <end position="1028"/>
    </location>
</feature>
<dbReference type="OrthoDB" id="75172at2759"/>
<dbReference type="PROSITE" id="PS50294">
    <property type="entry name" value="WD_REPEATS_REGION"/>
    <property type="match status" value="3"/>
</dbReference>
<dbReference type="SUPFAM" id="SSF47473">
    <property type="entry name" value="EF-hand"/>
    <property type="match status" value="1"/>
</dbReference>
<feature type="compositionally biased region" description="Low complexity" evidence="5">
    <location>
        <begin position="1000"/>
        <end position="1017"/>
    </location>
</feature>
<name>A0A835WMV8_9CHLO</name>
<dbReference type="InterPro" id="IPR001680">
    <property type="entry name" value="WD40_rpt"/>
</dbReference>
<evidence type="ECO:0000256" key="2">
    <source>
        <dbReference type="ARBA" id="ARBA00022737"/>
    </source>
</evidence>
<feature type="region of interest" description="Disordered" evidence="5">
    <location>
        <begin position="228"/>
        <end position="248"/>
    </location>
</feature>
<proteinExistence type="predicted"/>
<dbReference type="InterPro" id="IPR002048">
    <property type="entry name" value="EF_hand_dom"/>
</dbReference>
<dbReference type="InterPro" id="IPR036322">
    <property type="entry name" value="WD40_repeat_dom_sf"/>
</dbReference>
<dbReference type="CDD" id="cd00051">
    <property type="entry name" value="EFh"/>
    <property type="match status" value="1"/>
</dbReference>
<evidence type="ECO:0000259" key="6">
    <source>
        <dbReference type="PROSITE" id="PS50222"/>
    </source>
</evidence>
<feature type="region of interest" description="Disordered" evidence="5">
    <location>
        <begin position="356"/>
        <end position="381"/>
    </location>
</feature>
<protein>
    <recommendedName>
        <fullName evidence="6">EF-hand domain-containing protein</fullName>
    </recommendedName>
</protein>
<dbReference type="InterPro" id="IPR011992">
    <property type="entry name" value="EF-hand-dom_pair"/>
</dbReference>
<dbReference type="Proteomes" id="UP000613740">
    <property type="component" value="Unassembled WGS sequence"/>
</dbReference>
<evidence type="ECO:0000256" key="4">
    <source>
        <dbReference type="PROSITE-ProRule" id="PRU00221"/>
    </source>
</evidence>
<dbReference type="SUPFAM" id="SSF50978">
    <property type="entry name" value="WD40 repeat-like"/>
    <property type="match status" value="3"/>
</dbReference>
<evidence type="ECO:0000256" key="1">
    <source>
        <dbReference type="ARBA" id="ARBA00022574"/>
    </source>
</evidence>
<dbReference type="Pfam" id="PF00400">
    <property type="entry name" value="WD40"/>
    <property type="match status" value="8"/>
</dbReference>
<feature type="compositionally biased region" description="Gly residues" evidence="5">
    <location>
        <begin position="1246"/>
        <end position="1266"/>
    </location>
</feature>
<feature type="compositionally biased region" description="Low complexity" evidence="5">
    <location>
        <begin position="1049"/>
        <end position="1058"/>
    </location>
</feature>
<evidence type="ECO:0000256" key="5">
    <source>
        <dbReference type="SAM" id="MobiDB-lite"/>
    </source>
</evidence>
<keyword evidence="1 4" id="KW-0853">WD repeat</keyword>
<evidence type="ECO:0000313" key="7">
    <source>
        <dbReference type="EMBL" id="KAG2450287.1"/>
    </source>
</evidence>
<feature type="repeat" description="WD" evidence="4">
    <location>
        <begin position="193"/>
        <end position="227"/>
    </location>
</feature>
<feature type="domain" description="EF-hand" evidence="6">
    <location>
        <begin position="124"/>
        <end position="159"/>
    </location>
</feature>
<sequence>MFNVGQDGRKPAGGMLPRMSLTDSGGAGGHHGAPGGGRAQRHSVAQGAGGGGGGVLGHGGGGARPSYMPKYSGEQQGGTDAVNQDILRRVKAKFDSADMDGSGQLQPQEFINAFLGILQTEDGGDAEALAKLFMRIDANSDGTVDWDEFSTYMLLESQGSARVREFESTVTMQQPDMSMLSEHTGHRDAMTHITSMRLANGVDRYATCGRDGTVRLWNAKDLKHVKTITLPPSRPSGPDRDAGGSSGERLMSATRRQPKGHGGLWATCSAFMPLTQKLAIGSFSRSIRIYDLASYELSGQIPQIDYVPLSLDVWVPPRAKDTELLVVGDGGGWVRLFEVRFNTPGTEAAAAAVSSGATASGGAGGGGPDKGAGGGGGSGLERMTERSKWRYHHHNDWVMCVKYVSDMNCVLAASLDKTVSITDAEERVPLKKLEGHHTKGVNSVDWSSLYKFVVTGSLDRRVIMWNPFSQKPLAVLSGHNAAVTGVVVNDRDNQIISLSTDHVVKIWDIRNHKCIQSLPDRELLNMPQMTEDAVTPALYDSERRQLVTGYTRPKVWKMTSAGAGATQAHSASVTRVMYNANFAEAISADHAGTISVWHVPTGKLRYRFLRCHGDKRITALAFDAAKRRLISGAEDGDCKIWNFSSGACLSHLQSRARAEVTALVPLRGPLTRYVLAAGWDRRITFFEDNAAKTVGPSRALAGHKADILAMVALEGSSTVVTASDDGEVWVWNMDSCAPKRRMVAPGTAARPANERAVEALAFLSASAAAGVAGGGGPGGAAAAAGGGGGNSRLRSVLVAVGADRWLRLWDVLDGALLAERFTGHRQGETVQALALDGNNRRIATGDSGGMIKVWDMSRYPGGSLSHAAAAATIREAALWRGHKSHVTSLDWVDPGAGAGIGGGRLGGRLFLASSSADCTISLWSEEGVRVGTFGQTTWSLMDPGSWAAREVEQLDERDSWIMEASRTIPRTDPSAPLTGNGTYSAGSPSPEPPSDAQTYGTPAGTFGGAAASSAASASGGGAAGSRSFGRPGSVLGAAATATAAAGAATRSGGASARGPLSPRVGGAAGGGVTAGGAAPRQRPDSATSEIALVCDASNALRAQTRSSVRRLMSMSRGGGLSISRKGSGSDLPLAGDDGSGGGGDGGGLRPSTAALAGAPDRPMSGVRRPGALTAGGADGLHGEYLSGEGEEEEGEEEEEEEEQLSSSETSGDHASDTEVPVALWLADFNAARQNKLFGAGAAAVGAAGGGGGSGGGGGREGGGGGPSKYNTSNWVSGYRNLKISEMSALQERPATSYMASRHGVATAAGVLTRSPDGGSPTRRPGTSASASPGAGGRLRK</sequence>
<organism evidence="7 8">
    <name type="scientific">Chlamydomonas schloesseri</name>
    <dbReference type="NCBI Taxonomy" id="2026947"/>
    <lineage>
        <taxon>Eukaryota</taxon>
        <taxon>Viridiplantae</taxon>
        <taxon>Chlorophyta</taxon>
        <taxon>core chlorophytes</taxon>
        <taxon>Chlorophyceae</taxon>
        <taxon>CS clade</taxon>
        <taxon>Chlamydomonadales</taxon>
        <taxon>Chlamydomonadaceae</taxon>
        <taxon>Chlamydomonas</taxon>
    </lineage>
</organism>
<dbReference type="Pfam" id="PF13499">
    <property type="entry name" value="EF-hand_7"/>
    <property type="match status" value="1"/>
</dbReference>
<feature type="repeat" description="WD" evidence="4">
    <location>
        <begin position="617"/>
        <end position="651"/>
    </location>
</feature>
<dbReference type="SMART" id="SM00054">
    <property type="entry name" value="EFh"/>
    <property type="match status" value="2"/>
</dbReference>
<dbReference type="InterPro" id="IPR019775">
    <property type="entry name" value="WD40_repeat_CS"/>
</dbReference>
<feature type="region of interest" description="Disordered" evidence="5">
    <location>
        <begin position="1308"/>
        <end position="1340"/>
    </location>
</feature>
<feature type="compositionally biased region" description="Gly residues" evidence="5">
    <location>
        <begin position="25"/>
        <end position="38"/>
    </location>
</feature>
<feature type="domain" description="EF-hand" evidence="6">
    <location>
        <begin position="85"/>
        <end position="120"/>
    </location>
</feature>
<evidence type="ECO:0000313" key="8">
    <source>
        <dbReference type="Proteomes" id="UP000613740"/>
    </source>
</evidence>
<dbReference type="PROSITE" id="PS50082">
    <property type="entry name" value="WD_REPEATS_2"/>
    <property type="match status" value="6"/>
</dbReference>
<feature type="repeat" description="WD" evidence="4">
    <location>
        <begin position="434"/>
        <end position="466"/>
    </location>
</feature>
<feature type="compositionally biased region" description="Low complexity" evidence="5">
    <location>
        <begin position="1107"/>
        <end position="1136"/>
    </location>
</feature>
<feature type="compositionally biased region" description="Gly residues" evidence="5">
    <location>
        <begin position="1137"/>
        <end position="1148"/>
    </location>
</feature>
<dbReference type="PROSITE" id="PS00678">
    <property type="entry name" value="WD_REPEATS_1"/>
    <property type="match status" value="3"/>
</dbReference>
<feature type="compositionally biased region" description="Polar residues" evidence="5">
    <location>
        <begin position="977"/>
        <end position="987"/>
    </location>
</feature>
<dbReference type="GO" id="GO:0005509">
    <property type="term" value="F:calcium ion binding"/>
    <property type="evidence" value="ECO:0007669"/>
    <property type="project" value="InterPro"/>
</dbReference>
<feature type="region of interest" description="Disordered" evidence="5">
    <location>
        <begin position="1243"/>
        <end position="1273"/>
    </location>
</feature>
<dbReference type="CDD" id="cd00200">
    <property type="entry name" value="WD40"/>
    <property type="match status" value="1"/>
</dbReference>
<comment type="caution">
    <text evidence="7">The sequence shown here is derived from an EMBL/GenBank/DDBJ whole genome shotgun (WGS) entry which is preliminary data.</text>
</comment>
<feature type="repeat" description="WD" evidence="4">
    <location>
        <begin position="700"/>
        <end position="735"/>
    </location>
</feature>
<dbReference type="PROSITE" id="PS50222">
    <property type="entry name" value="EF_HAND_2"/>
    <property type="match status" value="2"/>
</dbReference>
<feature type="repeat" description="WD" evidence="4">
    <location>
        <begin position="476"/>
        <end position="517"/>
    </location>
</feature>
<gene>
    <name evidence="7" type="ORF">HYH02_004795</name>
</gene>
<dbReference type="SMART" id="SM00320">
    <property type="entry name" value="WD40"/>
    <property type="match status" value="12"/>
</dbReference>
<dbReference type="InterPro" id="IPR018247">
    <property type="entry name" value="EF_Hand_1_Ca_BS"/>
</dbReference>
<dbReference type="InterPro" id="IPR051242">
    <property type="entry name" value="WD-EF-hand_domain"/>
</dbReference>
<dbReference type="Gene3D" id="1.10.238.10">
    <property type="entry name" value="EF-hand"/>
    <property type="match status" value="1"/>
</dbReference>
<dbReference type="PROSITE" id="PS00018">
    <property type="entry name" value="EF_HAND_1"/>
    <property type="match status" value="2"/>
</dbReference>
<feature type="region of interest" description="Disordered" evidence="5">
    <location>
        <begin position="1049"/>
        <end position="1086"/>
    </location>
</feature>
<feature type="compositionally biased region" description="Acidic residues" evidence="5">
    <location>
        <begin position="1188"/>
        <end position="1203"/>
    </location>
</feature>
<dbReference type="Gene3D" id="2.130.10.10">
    <property type="entry name" value="YVTN repeat-like/Quinoprotein amine dehydrogenase"/>
    <property type="match status" value="4"/>
</dbReference>